<keyword evidence="5" id="KW-1185">Reference proteome</keyword>
<name>A0A7W8QJ73_9ACTN</name>
<comment type="caution">
    <text evidence="4">The sequence shown here is derived from an EMBL/GenBank/DDBJ whole genome shotgun (WGS) entry which is preliminary data.</text>
</comment>
<evidence type="ECO:0000259" key="3">
    <source>
        <dbReference type="Pfam" id="PF21910"/>
    </source>
</evidence>
<dbReference type="InterPro" id="IPR054110">
    <property type="entry name" value="EndoD-like_D2"/>
</dbReference>
<dbReference type="RefSeq" id="WP_184388865.1">
    <property type="nucleotide sequence ID" value="NZ_JACHDB010000001.1"/>
</dbReference>
<dbReference type="PROSITE" id="PS51318">
    <property type="entry name" value="TAT"/>
    <property type="match status" value="1"/>
</dbReference>
<proteinExistence type="predicted"/>
<dbReference type="Pfam" id="PF21910">
    <property type="entry name" value="GH85_C"/>
    <property type="match status" value="1"/>
</dbReference>
<dbReference type="InterPro" id="IPR013783">
    <property type="entry name" value="Ig-like_fold"/>
</dbReference>
<dbReference type="InterPro" id="IPR006311">
    <property type="entry name" value="TAT_signal"/>
</dbReference>
<dbReference type="Pfam" id="PF03644">
    <property type="entry name" value="Glyco_hydro_85"/>
    <property type="match status" value="1"/>
</dbReference>
<evidence type="ECO:0000313" key="5">
    <source>
        <dbReference type="Proteomes" id="UP000572635"/>
    </source>
</evidence>
<dbReference type="PANTHER" id="PTHR13246">
    <property type="entry name" value="ENDO BETA N-ACETYLGLUCOSAMINIDASE"/>
    <property type="match status" value="1"/>
</dbReference>
<feature type="domain" description="Cytosolic endo-beta-N-acetylglucosaminidase TIM barrel" evidence="2">
    <location>
        <begin position="131"/>
        <end position="429"/>
    </location>
</feature>
<dbReference type="InterPro" id="IPR032979">
    <property type="entry name" value="ENGase"/>
</dbReference>
<dbReference type="AlphaFoldDB" id="A0A7W8QJ73"/>
<feature type="domain" description="Endo-beta-N-acetylglucosaminidase D-like D2" evidence="3">
    <location>
        <begin position="623"/>
        <end position="695"/>
    </location>
</feature>
<feature type="signal peptide" evidence="1">
    <location>
        <begin position="1"/>
        <end position="27"/>
    </location>
</feature>
<dbReference type="GO" id="GO:0033925">
    <property type="term" value="F:mannosyl-glycoprotein endo-beta-N-acetylglucosaminidase activity"/>
    <property type="evidence" value="ECO:0007669"/>
    <property type="project" value="InterPro"/>
</dbReference>
<dbReference type="EMBL" id="JACHDB010000001">
    <property type="protein sequence ID" value="MBB5430758.1"/>
    <property type="molecule type" value="Genomic_DNA"/>
</dbReference>
<dbReference type="GO" id="GO:0005975">
    <property type="term" value="P:carbohydrate metabolic process"/>
    <property type="evidence" value="ECO:0007669"/>
    <property type="project" value="UniProtKB-ARBA"/>
</dbReference>
<keyword evidence="1" id="KW-0732">Signal</keyword>
<dbReference type="Proteomes" id="UP000572635">
    <property type="component" value="Unassembled WGS sequence"/>
</dbReference>
<dbReference type="GO" id="GO:0005829">
    <property type="term" value="C:cytosol"/>
    <property type="evidence" value="ECO:0007669"/>
    <property type="project" value="UniProtKB-SubCell"/>
</dbReference>
<evidence type="ECO:0000259" key="2">
    <source>
        <dbReference type="Pfam" id="PF03644"/>
    </source>
</evidence>
<sequence>MATPFRQAPFRPTRRSVLAAVPPAALAAAWAPPARAAAARPGQSAPAGAFRPEAAYWFPDSVPDGEPGEGVVWRSLLDYAPEDDPDLPYNAATVPLAERVAPVPAHPGAPADGARVQSLVSFAPTAGHPAQGGPGARHYAFTHWAYLEELVFWGGSSAEGLILAPTAPVVDAAHRNGVPVLGTVFLPPRTYGGDLQWTRDLVRRDEGGEYPVAAKLAEVADAYGFDGWFVNAETEGGDSALADAVRGFLKRLRTLSGKRITWYDAMTTSGAIDWRNRLDEANEPFFHDADGPVAHTMFVNFDWTAEGLAASAERARELGRDPHRLWAGIDVEARGPGTPVDWAALFGADPAGAVSIGLYRPEWTHTSLPEDAGPEEFHRREEGFWTGPAGRPAPAGEGEWPGIAAHAPDRCAAAELPFGTVFNAGHGTRYAVQGRTASTEAWHHLGVQDVLPPRRWVRRGGGERPPGVALDFTEPFHGGSCLHVRGLGPEAAEIDLYPARLDTAGLDGAAVELIHRGEGVRVELAAAWAEPGAPGEAPPYTHLTAPEGAEPVPGTPWKRSVFPLPAGEEGPLRALGVRLRAEEDGTEWRLGRLVVGRPGGPPPARPGRPRIEAAHTSEDGGTALRVRWNPAEGARHYELFQVTGEGAVLLGATASTAFHAHPVRRLPGEDAARLEIRAVGRDYARSAPAELQHPW</sequence>
<protein>
    <submittedName>
        <fullName evidence="4">Endo-beta-N-acetylglucosaminidase D</fullName>
    </submittedName>
</protein>
<evidence type="ECO:0000313" key="4">
    <source>
        <dbReference type="EMBL" id="MBB5430758.1"/>
    </source>
</evidence>
<gene>
    <name evidence="4" type="ORF">HDA36_000842</name>
</gene>
<organism evidence="4 5">
    <name type="scientific">Nocardiopsis composta</name>
    <dbReference type="NCBI Taxonomy" id="157465"/>
    <lineage>
        <taxon>Bacteria</taxon>
        <taxon>Bacillati</taxon>
        <taxon>Actinomycetota</taxon>
        <taxon>Actinomycetes</taxon>
        <taxon>Streptosporangiales</taxon>
        <taxon>Nocardiopsidaceae</taxon>
        <taxon>Nocardiopsis</taxon>
    </lineage>
</organism>
<feature type="chain" id="PRO_5038775603" evidence="1">
    <location>
        <begin position="28"/>
        <end position="695"/>
    </location>
</feature>
<dbReference type="InterPro" id="IPR005201">
    <property type="entry name" value="TIM_ENGase"/>
</dbReference>
<accession>A0A7W8QJ73</accession>
<evidence type="ECO:0000256" key="1">
    <source>
        <dbReference type="SAM" id="SignalP"/>
    </source>
</evidence>
<dbReference type="Gene3D" id="2.60.40.10">
    <property type="entry name" value="Immunoglobulins"/>
    <property type="match status" value="1"/>
</dbReference>
<dbReference type="CDD" id="cd06547">
    <property type="entry name" value="GH85_ENGase"/>
    <property type="match status" value="1"/>
</dbReference>
<dbReference type="Gene3D" id="3.20.20.80">
    <property type="entry name" value="Glycosidases"/>
    <property type="match status" value="1"/>
</dbReference>
<dbReference type="Gene3D" id="2.60.120.260">
    <property type="entry name" value="Galactose-binding domain-like"/>
    <property type="match status" value="1"/>
</dbReference>
<reference evidence="4 5" key="1">
    <citation type="submission" date="2020-08" db="EMBL/GenBank/DDBJ databases">
        <title>Sequencing the genomes of 1000 actinobacteria strains.</title>
        <authorList>
            <person name="Klenk H.-P."/>
        </authorList>
    </citation>
    <scope>NUCLEOTIDE SEQUENCE [LARGE SCALE GENOMIC DNA]</scope>
    <source>
        <strain evidence="4 5">DSM 44551</strain>
    </source>
</reference>
<dbReference type="PANTHER" id="PTHR13246:SF1">
    <property type="entry name" value="CYTOSOLIC ENDO-BETA-N-ACETYLGLUCOSAMINIDASE"/>
    <property type="match status" value="1"/>
</dbReference>